<evidence type="ECO:0000256" key="5">
    <source>
        <dbReference type="ARBA" id="ARBA00023163"/>
    </source>
</evidence>
<feature type="compositionally biased region" description="Polar residues" evidence="7">
    <location>
        <begin position="71"/>
        <end position="84"/>
    </location>
</feature>
<dbReference type="VEuPathDB" id="FungiDB:SPSK_09034"/>
<gene>
    <name evidence="8" type="ORF">SPSK_09034</name>
</gene>
<dbReference type="EMBL" id="AXCR01000007">
    <property type="protein sequence ID" value="KJR86036.1"/>
    <property type="molecule type" value="Genomic_DNA"/>
</dbReference>
<proteinExistence type="predicted"/>
<dbReference type="GO" id="GO:0005634">
    <property type="term" value="C:nucleus"/>
    <property type="evidence" value="ECO:0007669"/>
    <property type="project" value="UniProtKB-SubCell"/>
</dbReference>
<evidence type="ECO:0000256" key="2">
    <source>
        <dbReference type="ARBA" id="ARBA00022833"/>
    </source>
</evidence>
<name>A0A0F2MD12_SPOSC</name>
<dbReference type="PANTHER" id="PTHR37534">
    <property type="entry name" value="TRANSCRIPTIONAL ACTIVATOR PROTEIN UGA3"/>
    <property type="match status" value="1"/>
</dbReference>
<keyword evidence="3" id="KW-0805">Transcription regulation</keyword>
<feature type="compositionally biased region" description="Polar residues" evidence="7">
    <location>
        <begin position="17"/>
        <end position="28"/>
    </location>
</feature>
<dbReference type="RefSeq" id="XP_016588712.1">
    <property type="nucleotide sequence ID" value="XM_016735615.1"/>
</dbReference>
<evidence type="ECO:0000256" key="1">
    <source>
        <dbReference type="ARBA" id="ARBA00004123"/>
    </source>
</evidence>
<keyword evidence="2" id="KW-0862">Zinc</keyword>
<feature type="region of interest" description="Disordered" evidence="7">
    <location>
        <begin position="71"/>
        <end position="106"/>
    </location>
</feature>
<dbReference type="PANTHER" id="PTHR37534:SF46">
    <property type="entry name" value="ZN(II)2CYS6 TRANSCRIPTION FACTOR (EUROFUNG)"/>
    <property type="match status" value="1"/>
</dbReference>
<organism evidence="8 9">
    <name type="scientific">Sporothrix schenckii 1099-18</name>
    <dbReference type="NCBI Taxonomy" id="1397361"/>
    <lineage>
        <taxon>Eukaryota</taxon>
        <taxon>Fungi</taxon>
        <taxon>Dikarya</taxon>
        <taxon>Ascomycota</taxon>
        <taxon>Pezizomycotina</taxon>
        <taxon>Sordariomycetes</taxon>
        <taxon>Sordariomycetidae</taxon>
        <taxon>Ophiostomatales</taxon>
        <taxon>Ophiostomataceae</taxon>
        <taxon>Sporothrix</taxon>
    </lineage>
</organism>
<feature type="compositionally biased region" description="Polar residues" evidence="7">
    <location>
        <begin position="92"/>
        <end position="106"/>
    </location>
</feature>
<evidence type="ECO:0000313" key="9">
    <source>
        <dbReference type="Proteomes" id="UP000033710"/>
    </source>
</evidence>
<evidence type="ECO:0000256" key="3">
    <source>
        <dbReference type="ARBA" id="ARBA00023015"/>
    </source>
</evidence>
<dbReference type="OrthoDB" id="648861at2759"/>
<keyword evidence="6" id="KW-0539">Nucleus</keyword>
<sequence length="541" mass="60440">MQQLPRQSSVIAPGGQLEQTPQNISRTSQRVTSYRLSHGPLVATCPDNQDSPETPRSVDTFVPWKSTRTIHTHSSGSNVITDTSVGADGTPPDQTTATFSSESSLNGGDTSMALISRDIELTVTIDVLALRTESPHMTTLFLEHVECPGITPFDSCNWELAKRYIVHFGQSCPAIHSCITAVSALYKGHLYALPLSGAQSHYYSAKRHVDDLLNDHGKHFDLTLVAIFLLCLFEFIHAGDLTPHLQEPSPLLVRRLETWSQDVSSHSKLALRIVAWLKILQSSTTRGGATGLLSKRVFRLLPSHDGPIPDVDSPPGHEADASNYLYQLLSGPIFHFYCRLQELSRQIAKLTLYHRSRTTSRDQQEVVNRMASLKAQLHALWESRSVTQSQLADELRAQLAPTIASRLTTLISICNAAYFAELVEIGRQLGDPLSKLPDSRDALLKIRETVERESTFGNQGSENNVNGGFLRALFLYAIESTEQVQIQWAVEKIAHIHPRIYRGQFFSEFAKSLSEAQIQKERRVTSRYFCIWYFGVSPPYM</sequence>
<dbReference type="Proteomes" id="UP000033710">
    <property type="component" value="Unassembled WGS sequence"/>
</dbReference>
<reference evidence="8 9" key="1">
    <citation type="journal article" date="2014" name="BMC Genomics">
        <title>Comparative genomics of the major fungal agents of human and animal Sporotrichosis: Sporothrix schenckii and Sporothrix brasiliensis.</title>
        <authorList>
            <person name="Teixeira M.M."/>
            <person name="de Almeida L.G."/>
            <person name="Kubitschek-Barreira P."/>
            <person name="Alves F.L."/>
            <person name="Kioshima E.S."/>
            <person name="Abadio A.K."/>
            <person name="Fernandes L."/>
            <person name="Derengowski L.S."/>
            <person name="Ferreira K.S."/>
            <person name="Souza R.C."/>
            <person name="Ruiz J.C."/>
            <person name="de Andrade N.C."/>
            <person name="Paes H.C."/>
            <person name="Nicola A.M."/>
            <person name="Albuquerque P."/>
            <person name="Gerber A.L."/>
            <person name="Martins V.P."/>
            <person name="Peconick L.D."/>
            <person name="Neto A.V."/>
            <person name="Chaucanez C.B."/>
            <person name="Silva P.A."/>
            <person name="Cunha O.L."/>
            <person name="de Oliveira F.F."/>
            <person name="dos Santos T.C."/>
            <person name="Barros A.L."/>
            <person name="Soares M.A."/>
            <person name="de Oliveira L.M."/>
            <person name="Marini M.M."/>
            <person name="Villalobos-Duno H."/>
            <person name="Cunha M.M."/>
            <person name="de Hoog S."/>
            <person name="da Silveira J.F."/>
            <person name="Henrissat B."/>
            <person name="Nino-Vega G.A."/>
            <person name="Cisalpino P.S."/>
            <person name="Mora-Montes H.M."/>
            <person name="Almeida S.R."/>
            <person name="Stajich J.E."/>
            <person name="Lopes-Bezerra L.M."/>
            <person name="Vasconcelos A.T."/>
            <person name="Felipe M.S."/>
        </authorList>
    </citation>
    <scope>NUCLEOTIDE SEQUENCE [LARGE SCALE GENOMIC DNA]</scope>
    <source>
        <strain evidence="8 9">1099-18</strain>
    </source>
</reference>
<keyword evidence="4" id="KW-0238">DNA-binding</keyword>
<feature type="compositionally biased region" description="Polar residues" evidence="7">
    <location>
        <begin position="1"/>
        <end position="10"/>
    </location>
</feature>
<accession>A0A0F2MD12</accession>
<dbReference type="KEGG" id="ssck:SPSK_09034"/>
<dbReference type="GO" id="GO:0003677">
    <property type="term" value="F:DNA binding"/>
    <property type="evidence" value="ECO:0007669"/>
    <property type="project" value="UniProtKB-KW"/>
</dbReference>
<evidence type="ECO:0008006" key="10">
    <source>
        <dbReference type="Google" id="ProtNLM"/>
    </source>
</evidence>
<comment type="caution">
    <text evidence="8">The sequence shown here is derived from an EMBL/GenBank/DDBJ whole genome shotgun (WGS) entry which is preliminary data.</text>
</comment>
<dbReference type="InterPro" id="IPR021858">
    <property type="entry name" value="Fun_TF"/>
</dbReference>
<evidence type="ECO:0000256" key="6">
    <source>
        <dbReference type="ARBA" id="ARBA00023242"/>
    </source>
</evidence>
<evidence type="ECO:0000313" key="8">
    <source>
        <dbReference type="EMBL" id="KJR86036.1"/>
    </source>
</evidence>
<dbReference type="Pfam" id="PF11951">
    <property type="entry name" value="Fungal_trans_2"/>
    <property type="match status" value="1"/>
</dbReference>
<evidence type="ECO:0000256" key="7">
    <source>
        <dbReference type="SAM" id="MobiDB-lite"/>
    </source>
</evidence>
<dbReference type="AlphaFoldDB" id="A0A0F2MD12"/>
<feature type="region of interest" description="Disordered" evidence="7">
    <location>
        <begin position="1"/>
        <end position="28"/>
    </location>
</feature>
<keyword evidence="5" id="KW-0804">Transcription</keyword>
<evidence type="ECO:0000256" key="4">
    <source>
        <dbReference type="ARBA" id="ARBA00023125"/>
    </source>
</evidence>
<reference evidence="8 9" key="2">
    <citation type="journal article" date="2015" name="Eukaryot. Cell">
        <title>Asexual propagation of a virulent clone complex in a human and feline outbreak of sporotrichosis.</title>
        <authorList>
            <person name="Teixeira Mde M."/>
            <person name="Rodrigues A.M."/>
            <person name="Tsui C.K."/>
            <person name="de Almeida L.G."/>
            <person name="Van Diepeningen A.D."/>
            <person name="van den Ende B.G."/>
            <person name="Fernandes G.F."/>
            <person name="Kano R."/>
            <person name="Hamelin R.C."/>
            <person name="Lopes-Bezerra L.M."/>
            <person name="Vasconcelos A.T."/>
            <person name="de Hoog S."/>
            <person name="de Camargo Z.P."/>
            <person name="Felipe M.S."/>
        </authorList>
    </citation>
    <scope>NUCLEOTIDE SEQUENCE [LARGE SCALE GENOMIC DNA]</scope>
    <source>
        <strain evidence="8 9">1099-18</strain>
    </source>
</reference>
<comment type="subcellular location">
    <subcellularLocation>
        <location evidence="1">Nucleus</location>
    </subcellularLocation>
</comment>
<protein>
    <recommendedName>
        <fullName evidence="10">C6 zinc finger domain containing protein</fullName>
    </recommendedName>
</protein>
<dbReference type="GeneID" id="27670892"/>